<sequence length="64" mass="6645">MSDVCVVTGGGSGMGLSAALQMPKDKIIIVSGRTISKLEKAVEQLKEAGHEAYACTCITEDSSK</sequence>
<dbReference type="Pfam" id="PF00106">
    <property type="entry name" value="adh_short"/>
    <property type="match status" value="1"/>
</dbReference>
<dbReference type="SUPFAM" id="SSF51735">
    <property type="entry name" value="NAD(P)-binding Rossmann-fold domains"/>
    <property type="match status" value="1"/>
</dbReference>
<proteinExistence type="predicted"/>
<dbReference type="Proteomes" id="UP000236726">
    <property type="component" value="Unassembled WGS sequence"/>
</dbReference>
<accession>A0A1H5WZR9</accession>
<dbReference type="RefSeq" id="WP_242969159.1">
    <property type="nucleotide sequence ID" value="NZ_FNUL01000020.1"/>
</dbReference>
<evidence type="ECO:0000313" key="1">
    <source>
        <dbReference type="EMBL" id="SEG04725.1"/>
    </source>
</evidence>
<gene>
    <name evidence="1" type="ORF">SAMN05216537_1203</name>
</gene>
<evidence type="ECO:0000313" key="2">
    <source>
        <dbReference type="Proteomes" id="UP000236726"/>
    </source>
</evidence>
<dbReference type="EMBL" id="FNUL01000020">
    <property type="protein sequence ID" value="SEG04725.1"/>
    <property type="molecule type" value="Genomic_DNA"/>
</dbReference>
<dbReference type="InterPro" id="IPR002347">
    <property type="entry name" value="SDR_fam"/>
</dbReference>
<dbReference type="Gene3D" id="3.40.50.720">
    <property type="entry name" value="NAD(P)-binding Rossmann-like Domain"/>
    <property type="match status" value="1"/>
</dbReference>
<organism evidence="1 2">
    <name type="scientific">Lachnospira multipara</name>
    <dbReference type="NCBI Taxonomy" id="28051"/>
    <lineage>
        <taxon>Bacteria</taxon>
        <taxon>Bacillati</taxon>
        <taxon>Bacillota</taxon>
        <taxon>Clostridia</taxon>
        <taxon>Lachnospirales</taxon>
        <taxon>Lachnospiraceae</taxon>
        <taxon>Lachnospira</taxon>
    </lineage>
</organism>
<name>A0A1H5WZR9_9FIRM</name>
<reference evidence="1 2" key="1">
    <citation type="submission" date="2016-10" db="EMBL/GenBank/DDBJ databases">
        <authorList>
            <person name="de Groot N.N."/>
        </authorList>
    </citation>
    <scope>NUCLEOTIDE SEQUENCE [LARGE SCALE GENOMIC DNA]</scope>
    <source>
        <strain evidence="1 2">D15d</strain>
    </source>
</reference>
<keyword evidence="2" id="KW-1185">Reference proteome</keyword>
<protein>
    <submittedName>
        <fullName evidence="1">Short chain dehydrogenase</fullName>
    </submittedName>
</protein>
<dbReference type="InterPro" id="IPR036291">
    <property type="entry name" value="NAD(P)-bd_dom_sf"/>
</dbReference>
<dbReference type="AlphaFoldDB" id="A0A1H5WZR9"/>